<dbReference type="InterPro" id="IPR051531">
    <property type="entry name" value="N-acetyltransferase"/>
</dbReference>
<dbReference type="Pfam" id="PF13302">
    <property type="entry name" value="Acetyltransf_3"/>
    <property type="match status" value="1"/>
</dbReference>
<dbReference type="EMBL" id="JAEDXU010000015">
    <property type="protein sequence ID" value="MBP1048365.1"/>
    <property type="molecule type" value="Genomic_DNA"/>
</dbReference>
<dbReference type="Proteomes" id="UP000673375">
    <property type="component" value="Unassembled WGS sequence"/>
</dbReference>
<evidence type="ECO:0000313" key="3">
    <source>
        <dbReference type="Proteomes" id="UP000673375"/>
    </source>
</evidence>
<proteinExistence type="predicted"/>
<sequence>MEYMETQRLQLFQWSEEYLSDLKDFLQDPEVMYAYEHGFTDEEVQNWLNWNLENYQTYAYGLWGIRDKELNTVVGECGLTQQQVDGIDYLEIGYHLKKEFWHMGYAIEAAELCKTYAFEQTSTPAVVSIIRDTNLPSMKVAIRNGMLPEKRFVKTYMGIDMPHYLFMIDRETYEQNK</sequence>
<evidence type="ECO:0000313" key="2">
    <source>
        <dbReference type="EMBL" id="MBP1048365.1"/>
    </source>
</evidence>
<dbReference type="SUPFAM" id="SSF55729">
    <property type="entry name" value="Acyl-CoA N-acyltransferases (Nat)"/>
    <property type="match status" value="1"/>
</dbReference>
<dbReference type="InterPro" id="IPR000182">
    <property type="entry name" value="GNAT_dom"/>
</dbReference>
<name>A0ABS4CPJ5_9ENTE</name>
<dbReference type="PANTHER" id="PTHR43792">
    <property type="entry name" value="GNAT FAMILY, PUTATIVE (AFU_ORTHOLOGUE AFUA_3G00765)-RELATED-RELATED"/>
    <property type="match status" value="1"/>
</dbReference>
<dbReference type="Gene3D" id="3.40.630.30">
    <property type="match status" value="1"/>
</dbReference>
<protein>
    <submittedName>
        <fullName evidence="2">GNAT family N-acetyltransferase</fullName>
    </submittedName>
</protein>
<accession>A0ABS4CPJ5</accession>
<dbReference type="PANTHER" id="PTHR43792:SF1">
    <property type="entry name" value="N-ACETYLTRANSFERASE DOMAIN-CONTAINING PROTEIN"/>
    <property type="match status" value="1"/>
</dbReference>
<comment type="caution">
    <text evidence="2">The sequence shown here is derived from an EMBL/GenBank/DDBJ whole genome shotgun (WGS) entry which is preliminary data.</text>
</comment>
<gene>
    <name evidence="2" type="ORF">I6N96_18885</name>
</gene>
<evidence type="ECO:0000259" key="1">
    <source>
        <dbReference type="Pfam" id="PF13302"/>
    </source>
</evidence>
<feature type="domain" description="N-acetyltransferase" evidence="1">
    <location>
        <begin position="8"/>
        <end position="146"/>
    </location>
</feature>
<dbReference type="InterPro" id="IPR016181">
    <property type="entry name" value="Acyl_CoA_acyltransferase"/>
</dbReference>
<reference evidence="2 3" key="1">
    <citation type="submission" date="2020-12" db="EMBL/GenBank/DDBJ databases">
        <title>Vagococcus allomyrinae sp. nov. and Enterococcus lavae sp. nov., isolated from the larvae of Allomyrina dichotoma.</title>
        <authorList>
            <person name="Lee S.D."/>
        </authorList>
    </citation>
    <scope>NUCLEOTIDE SEQUENCE [LARGE SCALE GENOMIC DNA]</scope>
    <source>
        <strain evidence="2 3">BWM-S5</strain>
    </source>
</reference>
<organism evidence="2 3">
    <name type="scientific">Enterococcus larvae</name>
    <dbReference type="NCBI Taxonomy" id="2794352"/>
    <lineage>
        <taxon>Bacteria</taxon>
        <taxon>Bacillati</taxon>
        <taxon>Bacillota</taxon>
        <taxon>Bacilli</taxon>
        <taxon>Lactobacillales</taxon>
        <taxon>Enterococcaceae</taxon>
        <taxon>Enterococcus</taxon>
    </lineage>
</organism>
<keyword evidence="3" id="KW-1185">Reference proteome</keyword>